<dbReference type="EMBL" id="FZNK01000001">
    <property type="protein sequence ID" value="SNR31631.1"/>
    <property type="molecule type" value="Genomic_DNA"/>
</dbReference>
<reference evidence="1 2" key="1">
    <citation type="submission" date="2017-06" db="EMBL/GenBank/DDBJ databases">
        <authorList>
            <person name="Kim H.J."/>
            <person name="Triplett B.A."/>
        </authorList>
    </citation>
    <scope>NUCLEOTIDE SEQUENCE [LARGE SCALE GENOMIC DNA]</scope>
    <source>
        <strain evidence="1 2">DSM 19316</strain>
    </source>
</reference>
<evidence type="ECO:0000313" key="1">
    <source>
        <dbReference type="EMBL" id="SNR31631.1"/>
    </source>
</evidence>
<protein>
    <submittedName>
        <fullName evidence="1">Uncharacterized protein</fullName>
    </submittedName>
</protein>
<dbReference type="RefSeq" id="WP_255510316.1">
    <property type="nucleotide sequence ID" value="NZ_FZNK01000001.1"/>
</dbReference>
<dbReference type="InterPro" id="IPR055926">
    <property type="entry name" value="DUF7503"/>
</dbReference>
<proteinExistence type="predicted"/>
<dbReference type="Proteomes" id="UP000198297">
    <property type="component" value="Unassembled WGS sequence"/>
</dbReference>
<dbReference type="AlphaFoldDB" id="A0A238VBN4"/>
<evidence type="ECO:0000313" key="2">
    <source>
        <dbReference type="Proteomes" id="UP000198297"/>
    </source>
</evidence>
<sequence length="43" mass="4369">MHESVAEYVAENPKMAGVLFTALLLLTQAAPAAANMAASNPGP</sequence>
<accession>A0A238VBN4</accession>
<name>A0A238VBN4_HALEZ</name>
<gene>
    <name evidence="1" type="ORF">SAMN06266787_1011228</name>
</gene>
<organism evidence="1 2">
    <name type="scientific">Halorubrum ezzemoulense</name>
    <name type="common">Halorubrum chaoviator</name>
    <dbReference type="NCBI Taxonomy" id="337243"/>
    <lineage>
        <taxon>Archaea</taxon>
        <taxon>Methanobacteriati</taxon>
        <taxon>Methanobacteriota</taxon>
        <taxon>Stenosarchaea group</taxon>
        <taxon>Halobacteria</taxon>
        <taxon>Halobacteriales</taxon>
        <taxon>Haloferacaceae</taxon>
        <taxon>Halorubrum</taxon>
    </lineage>
</organism>
<dbReference type="Pfam" id="PF24335">
    <property type="entry name" value="DUF7503"/>
    <property type="match status" value="1"/>
</dbReference>